<reference evidence="1" key="1">
    <citation type="journal article" date="2020" name="Stud. Mycol.">
        <title>101 Dothideomycetes genomes: a test case for predicting lifestyles and emergence of pathogens.</title>
        <authorList>
            <person name="Haridas S."/>
            <person name="Albert R."/>
            <person name="Binder M."/>
            <person name="Bloem J."/>
            <person name="Labutti K."/>
            <person name="Salamov A."/>
            <person name="Andreopoulos B."/>
            <person name="Baker S."/>
            <person name="Barry K."/>
            <person name="Bills G."/>
            <person name="Bluhm B."/>
            <person name="Cannon C."/>
            <person name="Castanera R."/>
            <person name="Culley D."/>
            <person name="Daum C."/>
            <person name="Ezra D."/>
            <person name="Gonzalez J."/>
            <person name="Henrissat B."/>
            <person name="Kuo A."/>
            <person name="Liang C."/>
            <person name="Lipzen A."/>
            <person name="Lutzoni F."/>
            <person name="Magnuson J."/>
            <person name="Mondo S."/>
            <person name="Nolan M."/>
            <person name="Ohm R."/>
            <person name="Pangilinan J."/>
            <person name="Park H.-J."/>
            <person name="Ramirez L."/>
            <person name="Alfaro M."/>
            <person name="Sun H."/>
            <person name="Tritt A."/>
            <person name="Yoshinaga Y."/>
            <person name="Zwiers L.-H."/>
            <person name="Turgeon B."/>
            <person name="Goodwin S."/>
            <person name="Spatafora J."/>
            <person name="Crous P."/>
            <person name="Grigoriev I."/>
        </authorList>
    </citation>
    <scope>NUCLEOTIDE SEQUENCE</scope>
    <source>
        <strain evidence="1">CBS 133067</strain>
    </source>
</reference>
<gene>
    <name evidence="1" type="ORF">NA57DRAFT_60654</name>
</gene>
<evidence type="ECO:0000313" key="1">
    <source>
        <dbReference type="EMBL" id="KAF2094629.1"/>
    </source>
</evidence>
<protein>
    <submittedName>
        <fullName evidence="1">DUF336-domain-containing protein</fullName>
    </submittedName>
</protein>
<dbReference type="Gene3D" id="3.30.450.150">
    <property type="entry name" value="Haem-degrading domain"/>
    <property type="match status" value="1"/>
</dbReference>
<dbReference type="Proteomes" id="UP000799772">
    <property type="component" value="Unassembled WGS sequence"/>
</dbReference>
<dbReference type="InterPro" id="IPR052517">
    <property type="entry name" value="GlcG_carb_metab_protein"/>
</dbReference>
<keyword evidence="2" id="KW-1185">Reference proteome</keyword>
<dbReference type="InterPro" id="IPR038084">
    <property type="entry name" value="PduO/GlcC-like_sf"/>
</dbReference>
<sequence length="159" mass="16241">MSASHNGLGSSPAERHFIDQIQALKIIAAAADKSAKVTPVNIAVVDPSATLVAFLRTDNAWQGSIDIAIKKARTVALFNGAFTSAQLLQTSEPGGGLYGIEQSNNGLAVFGGGLPLFVDGFFIGAVGISGGTVEQDTEVCQAGVEAVGGELTEAQRAPK</sequence>
<organism evidence="1 2">
    <name type="scientific">Rhizodiscina lignyota</name>
    <dbReference type="NCBI Taxonomy" id="1504668"/>
    <lineage>
        <taxon>Eukaryota</taxon>
        <taxon>Fungi</taxon>
        <taxon>Dikarya</taxon>
        <taxon>Ascomycota</taxon>
        <taxon>Pezizomycotina</taxon>
        <taxon>Dothideomycetes</taxon>
        <taxon>Pleosporomycetidae</taxon>
        <taxon>Aulographales</taxon>
        <taxon>Rhizodiscinaceae</taxon>
        <taxon>Rhizodiscina</taxon>
    </lineage>
</organism>
<accession>A0A9P4M6A2</accession>
<evidence type="ECO:0000313" key="2">
    <source>
        <dbReference type="Proteomes" id="UP000799772"/>
    </source>
</evidence>
<dbReference type="Pfam" id="PF03928">
    <property type="entry name" value="HbpS-like"/>
    <property type="match status" value="1"/>
</dbReference>
<proteinExistence type="predicted"/>
<dbReference type="PANTHER" id="PTHR34309:SF1">
    <property type="entry name" value="PROTEIN GLCG"/>
    <property type="match status" value="1"/>
</dbReference>
<dbReference type="EMBL" id="ML978134">
    <property type="protein sequence ID" value="KAF2094629.1"/>
    <property type="molecule type" value="Genomic_DNA"/>
</dbReference>
<comment type="caution">
    <text evidence="1">The sequence shown here is derived from an EMBL/GenBank/DDBJ whole genome shotgun (WGS) entry which is preliminary data.</text>
</comment>
<name>A0A9P4M6A2_9PEZI</name>
<dbReference type="PANTHER" id="PTHR34309">
    <property type="entry name" value="SLR1406 PROTEIN"/>
    <property type="match status" value="1"/>
</dbReference>
<dbReference type="OrthoDB" id="5075159at2759"/>
<dbReference type="AlphaFoldDB" id="A0A9P4M6A2"/>
<dbReference type="InterPro" id="IPR005624">
    <property type="entry name" value="PduO/GlcC-like"/>
</dbReference>
<dbReference type="SUPFAM" id="SSF143744">
    <property type="entry name" value="GlcG-like"/>
    <property type="match status" value="1"/>
</dbReference>